<evidence type="ECO:0000313" key="12">
    <source>
        <dbReference type="Proteomes" id="UP000636949"/>
    </source>
</evidence>
<dbReference type="GO" id="GO:0003735">
    <property type="term" value="F:structural constituent of ribosome"/>
    <property type="evidence" value="ECO:0007669"/>
    <property type="project" value="InterPro"/>
</dbReference>
<dbReference type="HAMAP" id="MF_01326_B">
    <property type="entry name" value="Ribosomal_uL24_B"/>
    <property type="match status" value="1"/>
</dbReference>
<dbReference type="RefSeq" id="WP_117001403.1">
    <property type="nucleotide sequence ID" value="NZ_BMJS01000002.1"/>
</dbReference>
<reference evidence="11" key="1">
    <citation type="journal article" date="2014" name="Int. J. Syst. Evol. Microbiol.">
        <title>Complete genome sequence of Corynebacterium casei LMG S-19264T (=DSM 44701T), isolated from a smear-ripened cheese.</title>
        <authorList>
            <consortium name="US DOE Joint Genome Institute (JGI-PGF)"/>
            <person name="Walter F."/>
            <person name="Albersmeier A."/>
            <person name="Kalinowski J."/>
            <person name="Ruckert C."/>
        </authorList>
    </citation>
    <scope>NUCLEOTIDE SEQUENCE</scope>
    <source>
        <strain evidence="11">CGMCC 1.15758</strain>
    </source>
</reference>
<evidence type="ECO:0000256" key="2">
    <source>
        <dbReference type="ARBA" id="ARBA00022730"/>
    </source>
</evidence>
<comment type="similarity">
    <text evidence="1 8 9">Belongs to the universal ribosomal protein uL24 family.</text>
</comment>
<protein>
    <recommendedName>
        <fullName evidence="6 8">Large ribosomal subunit protein uL24</fullName>
    </recommendedName>
</protein>
<reference evidence="11" key="2">
    <citation type="submission" date="2020-09" db="EMBL/GenBank/DDBJ databases">
        <authorList>
            <person name="Sun Q."/>
            <person name="Zhou Y."/>
        </authorList>
    </citation>
    <scope>NUCLEOTIDE SEQUENCE</scope>
    <source>
        <strain evidence="11">CGMCC 1.15758</strain>
    </source>
</reference>
<dbReference type="GO" id="GO:0006412">
    <property type="term" value="P:translation"/>
    <property type="evidence" value="ECO:0007669"/>
    <property type="project" value="UniProtKB-UniRule"/>
</dbReference>
<evidence type="ECO:0000256" key="7">
    <source>
        <dbReference type="ARBA" id="ARBA00058688"/>
    </source>
</evidence>
<organism evidence="11 12">
    <name type="scientific">Cysteiniphilum litorale</name>
    <dbReference type="NCBI Taxonomy" id="2056700"/>
    <lineage>
        <taxon>Bacteria</taxon>
        <taxon>Pseudomonadati</taxon>
        <taxon>Pseudomonadota</taxon>
        <taxon>Gammaproteobacteria</taxon>
        <taxon>Thiotrichales</taxon>
        <taxon>Fastidiosibacteraceae</taxon>
        <taxon>Cysteiniphilum</taxon>
    </lineage>
</organism>
<dbReference type="InterPro" id="IPR014722">
    <property type="entry name" value="Rib_uL2_dom2"/>
</dbReference>
<evidence type="ECO:0000256" key="6">
    <source>
        <dbReference type="ARBA" id="ARBA00035206"/>
    </source>
</evidence>
<keyword evidence="5 8" id="KW-0687">Ribonucleoprotein</keyword>
<dbReference type="SMART" id="SM00739">
    <property type="entry name" value="KOW"/>
    <property type="match status" value="1"/>
</dbReference>
<gene>
    <name evidence="8 11" type="primary">rplX</name>
    <name evidence="11" type="ORF">GCM10010995_03030</name>
</gene>
<keyword evidence="2 8" id="KW-0699">rRNA-binding</keyword>
<dbReference type="Pfam" id="PF17136">
    <property type="entry name" value="ribosomal_L24"/>
    <property type="match status" value="1"/>
</dbReference>
<dbReference type="GO" id="GO:1990904">
    <property type="term" value="C:ribonucleoprotein complex"/>
    <property type="evidence" value="ECO:0007669"/>
    <property type="project" value="UniProtKB-KW"/>
</dbReference>
<dbReference type="PROSITE" id="PS01108">
    <property type="entry name" value="RIBOSOMAL_L24"/>
    <property type="match status" value="1"/>
</dbReference>
<dbReference type="Gene3D" id="2.30.30.30">
    <property type="match status" value="1"/>
</dbReference>
<sequence length="107" mass="11695">MNRLKKGDDVVIIAGKDKGRRGTIVTVLSEENRVVVEGVNLVKKHVKPNPNKGVEGGIIEKEASIHASNVALYNPATKKADRVGVKFVEDGNKKVRYFKSNGELVDL</sequence>
<dbReference type="SUPFAM" id="SSF50104">
    <property type="entry name" value="Translation proteins SH3-like domain"/>
    <property type="match status" value="1"/>
</dbReference>
<evidence type="ECO:0000256" key="3">
    <source>
        <dbReference type="ARBA" id="ARBA00022884"/>
    </source>
</evidence>
<evidence type="ECO:0000256" key="5">
    <source>
        <dbReference type="ARBA" id="ARBA00023274"/>
    </source>
</evidence>
<dbReference type="EMBL" id="BMJS01000002">
    <property type="protein sequence ID" value="GGF89166.1"/>
    <property type="molecule type" value="Genomic_DNA"/>
</dbReference>
<evidence type="ECO:0000313" key="11">
    <source>
        <dbReference type="EMBL" id="GGF89166.1"/>
    </source>
</evidence>
<keyword evidence="12" id="KW-1185">Reference proteome</keyword>
<accession>A0A8J2Z270</accession>
<evidence type="ECO:0000259" key="10">
    <source>
        <dbReference type="SMART" id="SM00739"/>
    </source>
</evidence>
<dbReference type="Proteomes" id="UP000636949">
    <property type="component" value="Unassembled WGS sequence"/>
</dbReference>
<proteinExistence type="inferred from homology"/>
<keyword evidence="4 8" id="KW-0689">Ribosomal protein</keyword>
<dbReference type="PANTHER" id="PTHR12903">
    <property type="entry name" value="MITOCHONDRIAL RIBOSOMAL PROTEIN L24"/>
    <property type="match status" value="1"/>
</dbReference>
<dbReference type="GO" id="GO:0019843">
    <property type="term" value="F:rRNA binding"/>
    <property type="evidence" value="ECO:0007669"/>
    <property type="project" value="UniProtKB-UniRule"/>
</dbReference>
<feature type="domain" description="KOW" evidence="10">
    <location>
        <begin position="3"/>
        <end position="30"/>
    </location>
</feature>
<dbReference type="NCBIfam" id="TIGR01079">
    <property type="entry name" value="rplX_bact"/>
    <property type="match status" value="1"/>
</dbReference>
<comment type="function">
    <text evidence="8">One of two assembly initiator proteins, it binds directly to the 5'-end of the 23S rRNA, where it nucleates assembly of the 50S subunit.</text>
</comment>
<dbReference type="OrthoDB" id="9807419at2"/>
<dbReference type="InterPro" id="IPR003256">
    <property type="entry name" value="Ribosomal_uL24"/>
</dbReference>
<evidence type="ECO:0000256" key="8">
    <source>
        <dbReference type="HAMAP-Rule" id="MF_01326"/>
    </source>
</evidence>
<evidence type="ECO:0000256" key="9">
    <source>
        <dbReference type="RuleBase" id="RU003477"/>
    </source>
</evidence>
<keyword evidence="3 8" id="KW-0694">RNA-binding</keyword>
<evidence type="ECO:0000256" key="4">
    <source>
        <dbReference type="ARBA" id="ARBA00022980"/>
    </source>
</evidence>
<dbReference type="CDD" id="cd06089">
    <property type="entry name" value="KOW_RPL26"/>
    <property type="match status" value="1"/>
</dbReference>
<comment type="function">
    <text evidence="7 8">One of the proteins that surrounds the polypeptide exit tunnel on the outside of the subunit.</text>
</comment>
<dbReference type="AlphaFoldDB" id="A0A8J2Z270"/>
<comment type="subunit">
    <text evidence="8">Part of the 50S ribosomal subunit.</text>
</comment>
<dbReference type="InterPro" id="IPR008991">
    <property type="entry name" value="Translation_prot_SH3-like_sf"/>
</dbReference>
<name>A0A8J2Z270_9GAMM</name>
<evidence type="ECO:0000256" key="1">
    <source>
        <dbReference type="ARBA" id="ARBA00010618"/>
    </source>
</evidence>
<dbReference type="InterPro" id="IPR041988">
    <property type="entry name" value="Ribosomal_uL24_KOW"/>
</dbReference>
<dbReference type="InterPro" id="IPR005824">
    <property type="entry name" value="KOW"/>
</dbReference>
<dbReference type="Pfam" id="PF00467">
    <property type="entry name" value="KOW"/>
    <property type="match status" value="1"/>
</dbReference>
<dbReference type="InterPro" id="IPR005825">
    <property type="entry name" value="Ribosomal_uL24_CS"/>
</dbReference>
<comment type="caution">
    <text evidence="11">The sequence shown here is derived from an EMBL/GenBank/DDBJ whole genome shotgun (WGS) entry which is preliminary data.</text>
</comment>
<dbReference type="FunFam" id="2.30.30.30:FF:000004">
    <property type="entry name" value="50S ribosomal protein L24"/>
    <property type="match status" value="1"/>
</dbReference>
<dbReference type="GO" id="GO:0005840">
    <property type="term" value="C:ribosome"/>
    <property type="evidence" value="ECO:0007669"/>
    <property type="project" value="UniProtKB-KW"/>
</dbReference>
<dbReference type="InterPro" id="IPR057264">
    <property type="entry name" value="Ribosomal_uL24_C"/>
</dbReference>